<accession>A0A5J6Z7R1</accession>
<dbReference type="AlphaFoldDB" id="A0A5J6Z7R1"/>
<proteinExistence type="predicted"/>
<evidence type="ECO:0000256" key="1">
    <source>
        <dbReference type="SAM" id="MobiDB-lite"/>
    </source>
</evidence>
<organism evidence="2 3">
    <name type="scientific">Corynebacterium urogenitale</name>
    <dbReference type="NCBI Taxonomy" id="2487892"/>
    <lineage>
        <taxon>Bacteria</taxon>
        <taxon>Bacillati</taxon>
        <taxon>Actinomycetota</taxon>
        <taxon>Actinomycetes</taxon>
        <taxon>Mycobacteriales</taxon>
        <taxon>Corynebacteriaceae</taxon>
        <taxon>Corynebacterium</taxon>
    </lineage>
</organism>
<dbReference type="EMBL" id="CP045032">
    <property type="protein sequence ID" value="QFQ02986.1"/>
    <property type="molecule type" value="Genomic_DNA"/>
</dbReference>
<feature type="compositionally biased region" description="Polar residues" evidence="1">
    <location>
        <begin position="59"/>
        <end position="72"/>
    </location>
</feature>
<evidence type="ECO:0000313" key="3">
    <source>
        <dbReference type="Proteomes" id="UP000326711"/>
    </source>
</evidence>
<feature type="compositionally biased region" description="Basic and acidic residues" evidence="1">
    <location>
        <begin position="41"/>
        <end position="54"/>
    </location>
</feature>
<dbReference type="OrthoDB" id="9890631at2"/>
<feature type="region of interest" description="Disordered" evidence="1">
    <location>
        <begin position="39"/>
        <end position="81"/>
    </location>
</feature>
<evidence type="ECO:0000313" key="2">
    <source>
        <dbReference type="EMBL" id="QFQ02986.1"/>
    </source>
</evidence>
<gene>
    <name evidence="2" type="ORF">CUROG_08190</name>
</gene>
<name>A0A5J6Z7R1_9CORY</name>
<protein>
    <submittedName>
        <fullName evidence="2">Uncharacterized protein</fullName>
    </submittedName>
</protein>
<dbReference type="RefSeq" id="WP_151903284.1">
    <property type="nucleotide sequence ID" value="NZ_CP045032.1"/>
</dbReference>
<keyword evidence="3" id="KW-1185">Reference proteome</keyword>
<dbReference type="Proteomes" id="UP000326711">
    <property type="component" value="Chromosome"/>
</dbReference>
<reference evidence="3" key="1">
    <citation type="submission" date="2019-10" db="EMBL/GenBank/DDBJ databases">
        <title>Complete genome sequence of Corynebacterium urogenitalis DSM 108747, isolated from the genital tract of a cow.</title>
        <authorList>
            <person name="Ruckert C."/>
            <person name="Ballas P."/>
            <person name="Wagener K."/>
            <person name="Drillich M."/>
            <person name="Kaempfer P."/>
            <person name="Busse H.-J."/>
            <person name="Ehling-Schulz M."/>
        </authorList>
    </citation>
    <scope>NUCLEOTIDE SEQUENCE [LARGE SCALE GENOMIC DNA]</scope>
    <source>
        <strain evidence="3">LMM 1652</strain>
    </source>
</reference>
<dbReference type="KEGG" id="cuo:CUROG_08190"/>
<sequence length="81" mass="8612">MTSNNSSPAHTGTQLVQVVKGSLSNAQRTALENIVGDIADAVDRENSLKPDTRGHYGSPTPQRATNTANPTGFRTAPLPRR</sequence>